<protein>
    <submittedName>
        <fullName evidence="4">PRC and DUF2382 domain-containing protein</fullName>
    </submittedName>
</protein>
<dbReference type="InterPro" id="IPR052967">
    <property type="entry name" value="Stress_Response_Assoc"/>
</dbReference>
<feature type="compositionally biased region" description="Low complexity" evidence="1">
    <location>
        <begin position="110"/>
        <end position="122"/>
    </location>
</feature>
<dbReference type="InterPro" id="IPR019060">
    <property type="entry name" value="DUF2382"/>
</dbReference>
<dbReference type="InterPro" id="IPR027275">
    <property type="entry name" value="PRC-brl_dom"/>
</dbReference>
<dbReference type="InterPro" id="IPR011033">
    <property type="entry name" value="PRC_barrel-like_sf"/>
</dbReference>
<sequence>MAESGQVDQLHGRTVIDPDGQKIGRINQVWVDDHTGAPMWATVHTGLFGAKETFVPIRQGRPAAGGELQVPVSKDRVKDAPRVDPENGHIDERQQDALNHYYGMDVAPNRGDQAGRQAAAQDTQRERDQRVHGQDSVTRSEEHLNVGTERVETGHVRLRKVVVTEQQQVSVPVSHEEVRVVREPISPEDRRRGDQRIGEEELEVTLHGERPVVETETVPVERVGLDTETVTEEQKVGGQVRKERIEVEDDSQAGRTPADQERRRPGPGAGR</sequence>
<accession>A0ABP6CYD7</accession>
<evidence type="ECO:0000259" key="2">
    <source>
        <dbReference type="Pfam" id="PF05239"/>
    </source>
</evidence>
<gene>
    <name evidence="4" type="ORF">GCM10010411_78880</name>
</gene>
<dbReference type="Pfam" id="PF09557">
    <property type="entry name" value="DUF2382"/>
    <property type="match status" value="1"/>
</dbReference>
<name>A0ABP6CYD7_9ACTN</name>
<feature type="region of interest" description="Disordered" evidence="1">
    <location>
        <begin position="104"/>
        <end position="147"/>
    </location>
</feature>
<feature type="compositionally biased region" description="Basic and acidic residues" evidence="1">
    <location>
        <begin position="232"/>
        <end position="245"/>
    </location>
</feature>
<dbReference type="SUPFAM" id="SSF50346">
    <property type="entry name" value="PRC-barrel domain"/>
    <property type="match status" value="1"/>
</dbReference>
<evidence type="ECO:0000259" key="3">
    <source>
        <dbReference type="Pfam" id="PF09557"/>
    </source>
</evidence>
<feature type="domain" description="PRC-barrel" evidence="2">
    <location>
        <begin position="8"/>
        <end position="75"/>
    </location>
</feature>
<dbReference type="Pfam" id="PF05239">
    <property type="entry name" value="PRC"/>
    <property type="match status" value="1"/>
</dbReference>
<evidence type="ECO:0000256" key="1">
    <source>
        <dbReference type="SAM" id="MobiDB-lite"/>
    </source>
</evidence>
<feature type="compositionally biased region" description="Basic and acidic residues" evidence="1">
    <location>
        <begin position="123"/>
        <end position="147"/>
    </location>
</feature>
<evidence type="ECO:0000313" key="5">
    <source>
        <dbReference type="Proteomes" id="UP001501509"/>
    </source>
</evidence>
<dbReference type="PANTHER" id="PTHR38463">
    <property type="entry name" value="STRESS RESPONSE PROTEIN YSNF"/>
    <property type="match status" value="1"/>
</dbReference>
<keyword evidence="5" id="KW-1185">Reference proteome</keyword>
<dbReference type="EMBL" id="BAAATD010000014">
    <property type="protein sequence ID" value="GAA2629492.1"/>
    <property type="molecule type" value="Genomic_DNA"/>
</dbReference>
<feature type="region of interest" description="Disordered" evidence="1">
    <location>
        <begin position="224"/>
        <end position="271"/>
    </location>
</feature>
<proteinExistence type="predicted"/>
<dbReference type="Gene3D" id="3.90.50.10">
    <property type="entry name" value="Photosynthetic Reaction Center, subunit H, domain 2"/>
    <property type="match status" value="1"/>
</dbReference>
<reference evidence="5" key="1">
    <citation type="journal article" date="2019" name="Int. J. Syst. Evol. Microbiol.">
        <title>The Global Catalogue of Microorganisms (GCM) 10K type strain sequencing project: providing services to taxonomists for standard genome sequencing and annotation.</title>
        <authorList>
            <consortium name="The Broad Institute Genomics Platform"/>
            <consortium name="The Broad Institute Genome Sequencing Center for Infectious Disease"/>
            <person name="Wu L."/>
            <person name="Ma J."/>
        </authorList>
    </citation>
    <scope>NUCLEOTIDE SEQUENCE [LARGE SCALE GENOMIC DNA]</scope>
    <source>
        <strain evidence="5">JCM 6833</strain>
    </source>
</reference>
<feature type="domain" description="DUF2382" evidence="3">
    <location>
        <begin position="138"/>
        <end position="247"/>
    </location>
</feature>
<dbReference type="Proteomes" id="UP001501509">
    <property type="component" value="Unassembled WGS sequence"/>
</dbReference>
<comment type="caution">
    <text evidence="4">The sequence shown here is derived from an EMBL/GenBank/DDBJ whole genome shotgun (WGS) entry which is preliminary data.</text>
</comment>
<organism evidence="4 5">
    <name type="scientific">Actinomadura fulvescens</name>
    <dbReference type="NCBI Taxonomy" id="46160"/>
    <lineage>
        <taxon>Bacteria</taxon>
        <taxon>Bacillati</taxon>
        <taxon>Actinomycetota</taxon>
        <taxon>Actinomycetes</taxon>
        <taxon>Streptosporangiales</taxon>
        <taxon>Thermomonosporaceae</taxon>
        <taxon>Actinomadura</taxon>
    </lineage>
</organism>
<dbReference type="InterPro" id="IPR014747">
    <property type="entry name" value="Bac_photo_RC_H_C"/>
</dbReference>
<dbReference type="PANTHER" id="PTHR38463:SF1">
    <property type="entry name" value="STRESS RESPONSE PROTEIN YSNF"/>
    <property type="match status" value="1"/>
</dbReference>
<evidence type="ECO:0000313" key="4">
    <source>
        <dbReference type="EMBL" id="GAA2629492.1"/>
    </source>
</evidence>
<dbReference type="RefSeq" id="WP_344547609.1">
    <property type="nucleotide sequence ID" value="NZ_BAAATD010000014.1"/>
</dbReference>